<comment type="caution">
    <text evidence="2">The sequence shown here is derived from an EMBL/GenBank/DDBJ whole genome shotgun (WGS) entry which is preliminary data.</text>
</comment>
<dbReference type="Pfam" id="PF08379">
    <property type="entry name" value="Bact_transglu_N"/>
    <property type="match status" value="1"/>
</dbReference>
<evidence type="ECO:0000313" key="2">
    <source>
        <dbReference type="EMBL" id="MFH8251814.1"/>
    </source>
</evidence>
<dbReference type="EMBL" id="JBIQWL010000006">
    <property type="protein sequence ID" value="MFH8251814.1"/>
    <property type="molecule type" value="Genomic_DNA"/>
</dbReference>
<dbReference type="SUPFAM" id="SSF54001">
    <property type="entry name" value="Cysteine proteinases"/>
    <property type="match status" value="1"/>
</dbReference>
<dbReference type="Proteomes" id="UP001610861">
    <property type="component" value="Unassembled WGS sequence"/>
</dbReference>
<evidence type="ECO:0000313" key="3">
    <source>
        <dbReference type="Proteomes" id="UP001610861"/>
    </source>
</evidence>
<organism evidence="2 3">
    <name type="scientific">Microbacterium alkaliflavum</name>
    <dbReference type="NCBI Taxonomy" id="3248839"/>
    <lineage>
        <taxon>Bacteria</taxon>
        <taxon>Bacillati</taxon>
        <taxon>Actinomycetota</taxon>
        <taxon>Actinomycetes</taxon>
        <taxon>Micrococcales</taxon>
        <taxon>Microbacteriaceae</taxon>
        <taxon>Microbacterium</taxon>
    </lineage>
</organism>
<dbReference type="PANTHER" id="PTHR33490:SF7">
    <property type="entry name" value="BLR2979 PROTEIN"/>
    <property type="match status" value="1"/>
</dbReference>
<dbReference type="SMART" id="SM00460">
    <property type="entry name" value="TGc"/>
    <property type="match status" value="1"/>
</dbReference>
<evidence type="ECO:0000259" key="1">
    <source>
        <dbReference type="SMART" id="SM00460"/>
    </source>
</evidence>
<gene>
    <name evidence="2" type="ORF">ACH3VR_15720</name>
</gene>
<keyword evidence="3" id="KW-1185">Reference proteome</keyword>
<dbReference type="InterPro" id="IPR002931">
    <property type="entry name" value="Transglutaminase-like"/>
</dbReference>
<protein>
    <submittedName>
        <fullName evidence="2">Transglutaminase N-terminal domain-containing protein</fullName>
    </submittedName>
</protein>
<name>A0ABW7QAA5_9MICO</name>
<feature type="domain" description="Transglutaminase-like" evidence="1">
    <location>
        <begin position="175"/>
        <end position="246"/>
    </location>
</feature>
<dbReference type="Pfam" id="PF01841">
    <property type="entry name" value="Transglut_core"/>
    <property type="match status" value="1"/>
</dbReference>
<dbReference type="RefSeq" id="WP_397557268.1">
    <property type="nucleotide sequence ID" value="NZ_JBIQWL010000006.1"/>
</dbReference>
<sequence>MKYVVSHRTAYTYGSPVRDSRGIYHLSPRALPWQEVANHTVTVDPVPLDLHRDTDCYGNAVTYFQVTEAHRELVIDSTSDVTVVEPRYDEDALAVPWEKARPLLNTDDPDAWAAVEFALESSRAAHAPGVADYAAASLVRGRPIGEAATDLMHRIYADFDYDSTATTVTSTVADVLRKRAGVCQDFAHFALACLRSHGIAARYVSGYLATQPPPGKERVVGADASHAWLAVWMPGSPDWLAIDPTNNQWANERYVTVAWGRDYGDVSPVKGVIFTKSKKSTLRVNVDVAPVA</sequence>
<dbReference type="Gene3D" id="3.10.620.30">
    <property type="match status" value="1"/>
</dbReference>
<dbReference type="InterPro" id="IPR013589">
    <property type="entry name" value="Bac_transglu_N"/>
</dbReference>
<accession>A0ABW7QAA5</accession>
<dbReference type="PANTHER" id="PTHR33490">
    <property type="entry name" value="BLR5614 PROTEIN-RELATED"/>
    <property type="match status" value="1"/>
</dbReference>
<reference evidence="2 3" key="1">
    <citation type="submission" date="2024-09" db="EMBL/GenBank/DDBJ databases">
        <authorList>
            <person name="Pan X."/>
        </authorList>
    </citation>
    <scope>NUCLEOTIDE SEQUENCE [LARGE SCALE GENOMIC DNA]</scope>
    <source>
        <strain evidence="2 3">B2969</strain>
    </source>
</reference>
<dbReference type="InterPro" id="IPR038765">
    <property type="entry name" value="Papain-like_cys_pep_sf"/>
</dbReference>
<proteinExistence type="predicted"/>